<dbReference type="InterPro" id="IPR036291">
    <property type="entry name" value="NAD(P)-bd_dom_sf"/>
</dbReference>
<dbReference type="GO" id="GO:0000166">
    <property type="term" value="F:nucleotide binding"/>
    <property type="evidence" value="ECO:0007669"/>
    <property type="project" value="InterPro"/>
</dbReference>
<dbReference type="SUPFAM" id="SSF55347">
    <property type="entry name" value="Glyceraldehyde-3-phosphate dehydrogenase-like, C-terminal domain"/>
    <property type="match status" value="1"/>
</dbReference>
<dbReference type="Proteomes" id="UP000438106">
    <property type="component" value="Unassembled WGS sequence"/>
</dbReference>
<dbReference type="PANTHER" id="PTHR43818:SF11">
    <property type="entry name" value="BCDNA.GH03377"/>
    <property type="match status" value="1"/>
</dbReference>
<dbReference type="SUPFAM" id="SSF51735">
    <property type="entry name" value="NAD(P)-binding Rossmann-fold domains"/>
    <property type="match status" value="1"/>
</dbReference>
<evidence type="ECO:0000313" key="4">
    <source>
        <dbReference type="EMBL" id="MVS99105.1"/>
    </source>
</evidence>
<feature type="domain" description="Gfo/Idh/MocA-like oxidoreductase N-terminal" evidence="2">
    <location>
        <begin position="50"/>
        <end position="135"/>
    </location>
</feature>
<dbReference type="GO" id="GO:0016491">
    <property type="term" value="F:oxidoreductase activity"/>
    <property type="evidence" value="ECO:0007669"/>
    <property type="project" value="UniProtKB-KW"/>
</dbReference>
<accession>A0A7X3FSJ6</accession>
<evidence type="ECO:0000259" key="2">
    <source>
        <dbReference type="Pfam" id="PF01408"/>
    </source>
</evidence>
<proteinExistence type="predicted"/>
<organism evidence="4 5">
    <name type="scientific">Devosia marina</name>
    <dbReference type="NCBI Taxonomy" id="2683198"/>
    <lineage>
        <taxon>Bacteria</taxon>
        <taxon>Pseudomonadati</taxon>
        <taxon>Pseudomonadota</taxon>
        <taxon>Alphaproteobacteria</taxon>
        <taxon>Hyphomicrobiales</taxon>
        <taxon>Devosiaceae</taxon>
        <taxon>Devosia</taxon>
    </lineage>
</organism>
<keyword evidence="1" id="KW-0560">Oxidoreductase</keyword>
<dbReference type="AlphaFoldDB" id="A0A7X3FSJ6"/>
<gene>
    <name evidence="4" type="ORF">GO014_08750</name>
</gene>
<name>A0A7X3FSJ6_9HYPH</name>
<evidence type="ECO:0000259" key="3">
    <source>
        <dbReference type="Pfam" id="PF22725"/>
    </source>
</evidence>
<protein>
    <submittedName>
        <fullName evidence="4">Gfo/Idh/MocA family oxidoreductase</fullName>
    </submittedName>
</protein>
<dbReference type="InterPro" id="IPR050463">
    <property type="entry name" value="Gfo/Idh/MocA_oxidrdct_glycsds"/>
</dbReference>
<comment type="caution">
    <text evidence="4">The sequence shown here is derived from an EMBL/GenBank/DDBJ whole genome shotgun (WGS) entry which is preliminary data.</text>
</comment>
<dbReference type="Pfam" id="PF22725">
    <property type="entry name" value="GFO_IDH_MocA_C3"/>
    <property type="match status" value="1"/>
</dbReference>
<sequence>MAEQRLGIIMHGVTGRMGYNQHLVRSILAIRDQGGIMLKNGDRLVVDPIIVGRNADKMQALAKKHNIARWSDDLDAALANPDDTIFFDAGTTLMRAGLLEKALAAGKHVYCEKPTSDDLDVAVNLAKAARASGLKHGVVQDKLFLPGLMKIKMLKDSGFFGDILSVRGEFGYWVFEGDWQKSQRPSWNYRKNDGGGIILDMLCHWRYVLDNLFGEVQAVSCLGATHIPQRVDEQGNTFNCDTDDAAYATFELEGGVIAQINSSWTTRVRRDDLVTFHVDGTHGSAVAGLHKCWTQHRVNTPKPVWNPDQPQTMNFFNDWEEVPDNWPSDNGFKAQWEMFLRHVAEDAPWEYGLEAGAKGVQLAELGLKSWEERRWLDVPKLEF</sequence>
<dbReference type="PANTHER" id="PTHR43818">
    <property type="entry name" value="BCDNA.GH03377"/>
    <property type="match status" value="1"/>
</dbReference>
<dbReference type="InterPro" id="IPR000683">
    <property type="entry name" value="Gfo/Idh/MocA-like_OxRdtase_N"/>
</dbReference>
<evidence type="ECO:0000313" key="5">
    <source>
        <dbReference type="Proteomes" id="UP000438106"/>
    </source>
</evidence>
<evidence type="ECO:0000256" key="1">
    <source>
        <dbReference type="ARBA" id="ARBA00023002"/>
    </source>
</evidence>
<reference evidence="4 5" key="1">
    <citation type="submission" date="2019-12" db="EMBL/GenBank/DDBJ databases">
        <title>Devosia maris sp. nov., isolated from the deep seawater.</title>
        <authorList>
            <person name="Liu Y."/>
        </authorList>
    </citation>
    <scope>NUCLEOTIDE SEQUENCE [LARGE SCALE GENOMIC DNA]</scope>
    <source>
        <strain evidence="4 5">L53-10-65</strain>
    </source>
</reference>
<keyword evidence="5" id="KW-1185">Reference proteome</keyword>
<dbReference type="InterPro" id="IPR055170">
    <property type="entry name" value="GFO_IDH_MocA-like_dom"/>
</dbReference>
<dbReference type="Gene3D" id="3.30.360.10">
    <property type="entry name" value="Dihydrodipicolinate Reductase, domain 2"/>
    <property type="match status" value="1"/>
</dbReference>
<dbReference type="Gene3D" id="3.40.50.720">
    <property type="entry name" value="NAD(P)-binding Rossmann-like Domain"/>
    <property type="match status" value="1"/>
</dbReference>
<dbReference type="EMBL" id="WQRF01000002">
    <property type="protein sequence ID" value="MVS99105.1"/>
    <property type="molecule type" value="Genomic_DNA"/>
</dbReference>
<dbReference type="Pfam" id="PF01408">
    <property type="entry name" value="GFO_IDH_MocA"/>
    <property type="match status" value="1"/>
</dbReference>
<feature type="domain" description="GFO/IDH/MocA-like oxidoreductase" evidence="3">
    <location>
        <begin position="150"/>
        <end position="285"/>
    </location>
</feature>
<dbReference type="RefSeq" id="WP_157290007.1">
    <property type="nucleotide sequence ID" value="NZ_WQRF01000002.1"/>
</dbReference>